<dbReference type="Proteomes" id="UP000186953">
    <property type="component" value="Unassembled WGS sequence"/>
</dbReference>
<dbReference type="OrthoDB" id="278110at2"/>
<dbReference type="InterPro" id="IPR023214">
    <property type="entry name" value="HAD_sf"/>
</dbReference>
<dbReference type="STRING" id="228959.SAMN05421797_104186"/>
<accession>A0A1N6WQP4</accession>
<evidence type="ECO:0000256" key="1">
    <source>
        <dbReference type="ARBA" id="ARBA00009589"/>
    </source>
</evidence>
<dbReference type="InterPro" id="IPR010708">
    <property type="entry name" value="5'(3')-deoxyribonucleotidase"/>
</dbReference>
<dbReference type="InterPro" id="IPR036412">
    <property type="entry name" value="HAD-like_sf"/>
</dbReference>
<organism evidence="2 3">
    <name type="scientific">Maribacter ulvicola</name>
    <dbReference type="NCBI Taxonomy" id="228959"/>
    <lineage>
        <taxon>Bacteria</taxon>
        <taxon>Pseudomonadati</taxon>
        <taxon>Bacteroidota</taxon>
        <taxon>Flavobacteriia</taxon>
        <taxon>Flavobacteriales</taxon>
        <taxon>Flavobacteriaceae</taxon>
        <taxon>Maribacter</taxon>
    </lineage>
</organism>
<evidence type="ECO:0000313" key="3">
    <source>
        <dbReference type="Proteomes" id="UP000186953"/>
    </source>
</evidence>
<keyword evidence="3" id="KW-1185">Reference proteome</keyword>
<comment type="similarity">
    <text evidence="1">Belongs to the 5'(3')-deoxyribonucleotidase family.</text>
</comment>
<sequence length="130" mass="15079">MDDVLCNYSKAHEKALIEKPEVLFPQSQPGFFENLEPMKNAIESFHFFLKSDYFQPFILTTPSILNPLCYTEKRLWVEKHLGLEMVDRLIISNHKGLLVGDYLIDDHSDGRGQEHFNGTLIQFGQSDFED</sequence>
<reference evidence="3" key="1">
    <citation type="submission" date="2017-01" db="EMBL/GenBank/DDBJ databases">
        <authorList>
            <person name="Varghese N."/>
            <person name="Submissions S."/>
        </authorList>
    </citation>
    <scope>NUCLEOTIDE SEQUENCE [LARGE SCALE GENOMIC DNA]</scope>
    <source>
        <strain evidence="3">DSM 15366</strain>
    </source>
</reference>
<protein>
    <submittedName>
        <fullName evidence="2">5' nucleotidase, deoxy (Pyrimidine), type C protein (NT5C)</fullName>
    </submittedName>
</protein>
<proteinExistence type="inferred from homology"/>
<dbReference type="PANTHER" id="PTHR16504">
    <property type="entry name" value="5'(3')-DEOXYRIBONUCLEOTIDASE"/>
    <property type="match status" value="1"/>
</dbReference>
<evidence type="ECO:0000313" key="2">
    <source>
        <dbReference type="EMBL" id="SIQ92414.1"/>
    </source>
</evidence>
<gene>
    <name evidence="2" type="ORF">SAMN05421797_104186</name>
</gene>
<dbReference type="SUPFAM" id="SSF56784">
    <property type="entry name" value="HAD-like"/>
    <property type="match status" value="1"/>
</dbReference>
<dbReference type="PANTHER" id="PTHR16504:SF4">
    <property type="entry name" value="5'(3')-DEOXYRIBONUCLEOTIDASE"/>
    <property type="match status" value="1"/>
</dbReference>
<dbReference type="EMBL" id="FTMA01000004">
    <property type="protein sequence ID" value="SIQ92414.1"/>
    <property type="molecule type" value="Genomic_DNA"/>
</dbReference>
<dbReference type="GO" id="GO:0008253">
    <property type="term" value="F:5'-nucleotidase activity"/>
    <property type="evidence" value="ECO:0007669"/>
    <property type="project" value="InterPro"/>
</dbReference>
<dbReference type="Pfam" id="PF06941">
    <property type="entry name" value="NT5C"/>
    <property type="match status" value="1"/>
</dbReference>
<name>A0A1N6WQP4_9FLAO</name>
<dbReference type="GO" id="GO:0009223">
    <property type="term" value="P:pyrimidine deoxyribonucleotide catabolic process"/>
    <property type="evidence" value="ECO:0007669"/>
    <property type="project" value="TreeGrafter"/>
</dbReference>
<dbReference type="AlphaFoldDB" id="A0A1N6WQP4"/>
<dbReference type="Gene3D" id="3.40.50.1000">
    <property type="entry name" value="HAD superfamily/HAD-like"/>
    <property type="match status" value="1"/>
</dbReference>